<gene>
    <name evidence="1" type="ORF">FRZ06_01030</name>
</gene>
<evidence type="ECO:0000313" key="1">
    <source>
        <dbReference type="EMBL" id="QOX62032.1"/>
    </source>
</evidence>
<accession>A0ACD1A6R3</accession>
<proteinExistence type="predicted"/>
<evidence type="ECO:0000313" key="2">
    <source>
        <dbReference type="Proteomes" id="UP000594014"/>
    </source>
</evidence>
<sequence length="583" mass="64530">MKIEIRTAKKSAKILVRYGIMNKVRKQGFGSKGVLAAAMLLLISAFCVYPWWETSAMGESDIKVKIDGETVVFQSGYGEPFIDANNRTLVPVRGALEAFGAMVSWDEANSMVIVEKDRTMVKVPIGNAAIIVNGVSVMNDTAAVIQNERTYLPIRAVFEAFGAGVSWDDSNRSVVVNSDGSGSDNNSGSGTNQPAVPGSTGNHSGSSADDKEMRAMWISYLEYMEMPKNEAGFKAAVDKMFDRSVELGMNAVIVHVRSHSDAMYPSAYYPWSIFASGTQGIDPGYDPLAYMVSAAHSRGLEFHAWLNPYRVTGYGTYWNQTAASNPVRIWQSDGDPANDRWALLHKGEYYLNPSVPEARALVINGIKEIVENYDVDGIHFDDYFYPTVNDKDASLCFDKPEYDASGSSMSIADWRRNNVNLLVKDIYSAVKQINPKVEFGISPAGNVDNLRRNDSYFVDIDTWMSKSGYIDYIMPQLYWGFERKDSSGNVAAYAYENNLNTWIKLAAKGDVKLFVGLNMANAGCNVSDNNQVSEWLRYNDIIARQVLAARATGKVDGFAFFRYAMFNSSVAKGEVENLVKVCK</sequence>
<reference evidence="1" key="1">
    <citation type="submission" date="2019-08" db="EMBL/GenBank/DDBJ databases">
        <title>Genome sequence of Clostridiales bacterium MT110.</title>
        <authorList>
            <person name="Cao J."/>
        </authorList>
    </citation>
    <scope>NUCLEOTIDE SEQUENCE</scope>
    <source>
        <strain evidence="1">MT110</strain>
    </source>
</reference>
<dbReference type="Proteomes" id="UP000594014">
    <property type="component" value="Chromosome"/>
</dbReference>
<protein>
    <submittedName>
        <fullName evidence="1">Family 10 glycosylhydrolase</fullName>
    </submittedName>
</protein>
<organism evidence="1 2">
    <name type="scientific">Anoxybacterium hadale</name>
    <dbReference type="NCBI Taxonomy" id="3408580"/>
    <lineage>
        <taxon>Bacteria</taxon>
        <taxon>Bacillati</taxon>
        <taxon>Bacillota</taxon>
        <taxon>Clostridia</taxon>
        <taxon>Peptostreptococcales</taxon>
        <taxon>Anaerovoracaceae</taxon>
        <taxon>Anoxybacterium</taxon>
    </lineage>
</organism>
<keyword evidence="2" id="KW-1185">Reference proteome</keyword>
<dbReference type="EMBL" id="CP042469">
    <property type="protein sequence ID" value="QOX62032.1"/>
    <property type="molecule type" value="Genomic_DNA"/>
</dbReference>
<name>A0ACD1A6R3_9FIRM</name>